<keyword evidence="3" id="KW-0472">Membrane</keyword>
<comment type="similarity">
    <text evidence="1">Belongs to the glycosyl hydrolase 31 family.</text>
</comment>
<feature type="domain" description="F5/8 type C" evidence="5">
    <location>
        <begin position="1697"/>
        <end position="1852"/>
    </location>
</feature>
<dbReference type="PANTHER" id="PTHR43863:SF2">
    <property type="entry name" value="MALTASE-GLUCOAMYLASE"/>
    <property type="match status" value="1"/>
</dbReference>
<dbReference type="PROSITE" id="PS50022">
    <property type="entry name" value="FA58C_3"/>
    <property type="match status" value="2"/>
</dbReference>
<evidence type="ECO:0000259" key="7">
    <source>
        <dbReference type="PROSITE" id="PS51766"/>
    </source>
</evidence>
<feature type="region of interest" description="Disordered" evidence="2">
    <location>
        <begin position="2205"/>
        <end position="2271"/>
    </location>
</feature>
<organism evidence="8 9">
    <name type="scientific">Holdemanella biformis</name>
    <dbReference type="NCBI Taxonomy" id="1735"/>
    <lineage>
        <taxon>Bacteria</taxon>
        <taxon>Bacillati</taxon>
        <taxon>Bacillota</taxon>
        <taxon>Erysipelotrichia</taxon>
        <taxon>Erysipelotrichales</taxon>
        <taxon>Erysipelotrichaceae</taxon>
        <taxon>Holdemanella</taxon>
    </lineage>
</organism>
<feature type="compositionally biased region" description="Polar residues" evidence="2">
    <location>
        <begin position="2253"/>
        <end position="2267"/>
    </location>
</feature>
<dbReference type="Gene3D" id="1.10.1330.10">
    <property type="entry name" value="Dockerin domain"/>
    <property type="match status" value="1"/>
</dbReference>
<dbReference type="Gene3D" id="2.60.40.10">
    <property type="entry name" value="Immunoglobulins"/>
    <property type="match status" value="1"/>
</dbReference>
<dbReference type="InterPro" id="IPR000322">
    <property type="entry name" value="Glyco_hydro_31_TIM"/>
</dbReference>
<dbReference type="InterPro" id="IPR036116">
    <property type="entry name" value="FN3_sf"/>
</dbReference>
<feature type="compositionally biased region" description="Low complexity" evidence="2">
    <location>
        <begin position="2220"/>
        <end position="2252"/>
    </location>
</feature>
<dbReference type="CDD" id="cd14752">
    <property type="entry name" value="GH31_N"/>
    <property type="match status" value="1"/>
</dbReference>
<feature type="domain" description="Fibronectin type-III" evidence="6">
    <location>
        <begin position="918"/>
        <end position="1001"/>
    </location>
</feature>
<dbReference type="CDD" id="cd00063">
    <property type="entry name" value="FN3"/>
    <property type="match status" value="1"/>
</dbReference>
<accession>A0A395W6Y4</accession>
<feature type="domain" description="F5/8 type C" evidence="5">
    <location>
        <begin position="976"/>
        <end position="1147"/>
    </location>
</feature>
<dbReference type="Gene3D" id="2.60.40.1080">
    <property type="match status" value="2"/>
</dbReference>
<dbReference type="Gene3D" id="1.20.1270.90">
    <property type="entry name" value="AF1782-like"/>
    <property type="match status" value="1"/>
</dbReference>
<dbReference type="InterPro" id="IPR036439">
    <property type="entry name" value="Dockerin_dom_sf"/>
</dbReference>
<dbReference type="Proteomes" id="UP000265489">
    <property type="component" value="Unassembled WGS sequence"/>
</dbReference>
<keyword evidence="4" id="KW-0732">Signal</keyword>
<proteinExistence type="inferred from homology"/>
<feature type="transmembrane region" description="Helical" evidence="3">
    <location>
        <begin position="2271"/>
        <end position="2292"/>
    </location>
</feature>
<dbReference type="Pfam" id="PF00754">
    <property type="entry name" value="F5_F8_type_C"/>
    <property type="match status" value="2"/>
</dbReference>
<dbReference type="InterPro" id="IPR008965">
    <property type="entry name" value="CBM2/CBM3_carb-bd_dom_sf"/>
</dbReference>
<evidence type="ECO:0000259" key="6">
    <source>
        <dbReference type="PROSITE" id="PS50853"/>
    </source>
</evidence>
<dbReference type="Pfam" id="PF13802">
    <property type="entry name" value="Gal_mutarotas_2"/>
    <property type="match status" value="1"/>
</dbReference>
<dbReference type="Gene3D" id="3.20.20.80">
    <property type="entry name" value="Glycosidases"/>
    <property type="match status" value="1"/>
</dbReference>
<comment type="caution">
    <text evidence="8">The sequence shown here is derived from an EMBL/GenBank/DDBJ whole genome shotgun (WGS) entry which is preliminary data.</text>
</comment>
<dbReference type="EMBL" id="QRYQ01000022">
    <property type="protein sequence ID" value="RGU89850.1"/>
    <property type="molecule type" value="Genomic_DNA"/>
</dbReference>
<evidence type="ECO:0000256" key="3">
    <source>
        <dbReference type="SAM" id="Phobius"/>
    </source>
</evidence>
<dbReference type="SUPFAM" id="SSF51011">
    <property type="entry name" value="Glycosyl hydrolase domain"/>
    <property type="match status" value="1"/>
</dbReference>
<dbReference type="SUPFAM" id="SSF74650">
    <property type="entry name" value="Galactose mutarotase-like"/>
    <property type="match status" value="1"/>
</dbReference>
<feature type="domain" description="Dockerin" evidence="7">
    <location>
        <begin position="1151"/>
        <end position="1220"/>
    </location>
</feature>
<keyword evidence="3" id="KW-1133">Transmembrane helix</keyword>
<protein>
    <submittedName>
        <fullName evidence="8">DUF5110 domain-containing protein</fullName>
    </submittedName>
</protein>
<evidence type="ECO:0000313" key="9">
    <source>
        <dbReference type="Proteomes" id="UP000265489"/>
    </source>
</evidence>
<dbReference type="SUPFAM" id="SSF49785">
    <property type="entry name" value="Galactose-binding domain-like"/>
    <property type="match status" value="3"/>
</dbReference>
<dbReference type="InterPro" id="IPR013783">
    <property type="entry name" value="Ig-like_fold"/>
</dbReference>
<dbReference type="SUPFAM" id="SSF49265">
    <property type="entry name" value="Fibronectin type III"/>
    <property type="match status" value="1"/>
</dbReference>
<dbReference type="RefSeq" id="WP_118325665.1">
    <property type="nucleotide sequence ID" value="NZ_QRYQ01000022.1"/>
</dbReference>
<gene>
    <name evidence="8" type="ORF">DWW32_10065</name>
</gene>
<evidence type="ECO:0000256" key="1">
    <source>
        <dbReference type="ARBA" id="ARBA00007806"/>
    </source>
</evidence>
<dbReference type="SUPFAM" id="SSF51445">
    <property type="entry name" value="(Trans)glycosidases"/>
    <property type="match status" value="1"/>
</dbReference>
<dbReference type="GO" id="GO:0004553">
    <property type="term" value="F:hydrolase activity, hydrolyzing O-glycosyl compounds"/>
    <property type="evidence" value="ECO:0007669"/>
    <property type="project" value="InterPro"/>
</dbReference>
<dbReference type="InterPro" id="IPR013780">
    <property type="entry name" value="Glyco_hydro_b"/>
</dbReference>
<dbReference type="InterPro" id="IPR011013">
    <property type="entry name" value="Gal_mutarotase_sf_dom"/>
</dbReference>
<dbReference type="Pfam" id="PF01055">
    <property type="entry name" value="Glyco_hydro_31_2nd"/>
    <property type="match status" value="1"/>
</dbReference>
<keyword evidence="3" id="KW-0812">Transmembrane</keyword>
<dbReference type="InterPro" id="IPR016134">
    <property type="entry name" value="Dockerin_dom"/>
</dbReference>
<dbReference type="Gene3D" id="2.60.120.260">
    <property type="entry name" value="Galactose-binding domain-like"/>
    <property type="match status" value="3"/>
</dbReference>
<name>A0A395W6Y4_9FIRM</name>
<dbReference type="GO" id="GO:0000272">
    <property type="term" value="P:polysaccharide catabolic process"/>
    <property type="evidence" value="ECO:0007669"/>
    <property type="project" value="InterPro"/>
</dbReference>
<dbReference type="InterPro" id="IPR048395">
    <property type="entry name" value="Glyco_hydro_31_C"/>
</dbReference>
<dbReference type="SMART" id="SM00635">
    <property type="entry name" value="BID_2"/>
    <property type="match status" value="2"/>
</dbReference>
<dbReference type="InterPro" id="IPR003343">
    <property type="entry name" value="Big_2"/>
</dbReference>
<dbReference type="SMART" id="SM00060">
    <property type="entry name" value="FN3"/>
    <property type="match status" value="1"/>
</dbReference>
<dbReference type="InterPro" id="IPR000421">
    <property type="entry name" value="FA58C"/>
</dbReference>
<dbReference type="SUPFAM" id="SSF63446">
    <property type="entry name" value="Type I dockerin domain"/>
    <property type="match status" value="1"/>
</dbReference>
<dbReference type="Gene3D" id="2.60.40.1180">
    <property type="entry name" value="Golgi alpha-mannosidase II"/>
    <property type="match status" value="2"/>
</dbReference>
<dbReference type="Pfam" id="PF21365">
    <property type="entry name" value="Glyco_hydro_31_3rd"/>
    <property type="match status" value="1"/>
</dbReference>
<dbReference type="InterPro" id="IPR002105">
    <property type="entry name" value="Dockerin_1_rpt"/>
</dbReference>
<dbReference type="PROSITE" id="PS50853">
    <property type="entry name" value="FN3"/>
    <property type="match status" value="1"/>
</dbReference>
<sequence length="2310" mass="254653">MKKSQKALLASMVTLSQGVTAMAAPVRVSANTQPIQSKNTTVKKETTNVAKSGYTFVSAPASEPVVENNIVTVTHVNGEKTRITFLENNLFRLDMEPDGKDEDFKEYATPNNPEHTGRIVQQNDASSEYSKPTPTIKNEVGVYTISVQDGVSLEVSKEDSTMTLKRADGSIVWQEAKPVQIKKGSTVQTFVKNAGENFFGGGTQNGRFIHTGESINIKNENNWVSGGVASPNPFYWSTNGYGVVRNTFKQGVYDFGKTNNNEVEATHSEKRLDAYYFVGDTPVSVLQGYFKLTGNPALFPEEAFYLGHLNCYNRDEWIEGGNTPLETVNDKVKYTEKNNGGQIKQGGILESLNGTNETDYKFSARAVIDQYEKYDMQLGWFLPNDGYGCGYGTDDANLDNNIQNLKNFTDYANSKGVGTGLWTQSSLTPDPNQPVHLQRDFEKEVYNGGIRTLKTDVAWVGSGYDFGLHGINKAYNIISKAETKNRPTIVTLDGWAGTQRYGGIWTGDQTGGNWEYIRFQIPTYIGQSLSGNPNVSSDVDGIFGGSSLITTRDIQWKTFTTMLLDMDGWGSYPKKPYVFGDDTSSINRMYLKLRSQLMPYIYSTAYTSSNLGEGSEKGKPQVRAMFLEFPEDANTYSKNMQYQFMFGKDFLVAPVYQNTAADKDGNDIRNGIYLPDSNQVWIDYFTGKQYRGGTTLNNFDAPVWKLPLFVKNGAIIPMFEAHNNAATKTETNKGGIDKTKRLVEFYPDKESEYTQYEDEGNTVDNSNLEEVNYGSNVTTHFTSSVKDGKAVLKAEASQGSYNGYDANKETTFIVNVSKKPTALTGKVGNANVELKEVKSQEEFDKATGNVYFYNKAPNLNKFATEGSEFEKTEIKTTPKLYVKFEKTNVSSNGIELTVDGFVNDGNLDKDELNENLQTPANFKADEENITPTTIPLKWDAVSDATEYEVETDGMIQSGITETSYTHTDLEYHSKHTYRVRSRNKDGYSKWSDPIEVESALDPYRNVPKDIKVSWDYGDAWGKLSNILDFDYGTFFHSTNSVTEDQGLIYDLKKVYDLERIDYTPRNDNKGNGTVQRMDVYTSIDGVNWTLSYDSSKQKSDWTYSKDMSDLDTKTIDMTGTSARYIKYVVKKSKGGFFSAAELQPYIVDGSEGYVIGDTNNDGVIDENDATQIENYVGLEDGDPTWDQVKRSDYNKNGYYDAQDIAQTMIHLDGGVKKQSKDPQGSLITSLDKTDYAAGETVTLTISGVDMKNVYSIGGKIGYNSDDLTFKGTSATLATANMREYKFDRIAYKKSENNAAVNRNINFTYTNSGSKKSISGTKDVVTVTFTAKRDISLTPDYFNASEYMFVSNNLNAINPTVASEDIKTPDVTVSQIKVQSVQGQDESVLQSGMGVDKLIDGKWGADANRFEFKWGNNGDEVSARVPYWVLFNFDGQKTITDMTIRVRVDGTNINTGALKDFELYAVNGEEETKLGVYSITAVDSKQGFNIHFDAPVQAEKIKLNALNSQGELNYKLNIDEVEFYQNKATYAEDIVFDENNASTIGVGQLKAFKATVLPENVTNGLYSVESDKPEVVSVIRTVDGDHYNYTLHAKKQGKAVLTITSNSTNKEGKKITKTFEINVVAGQVIVDDLKAQLDKANEALENKHLYTAASLDTLKAAVEDANAVLNDKDATQTEVNAQTINLFKVIQALEYKGSNEGQPDCETEITIDPEKVTATSEAQEDPVKQAFDGDTSTIWHSNYNGQHTLPQGVTMDLGAEYDVQQLNYLPRPGSGNGDITKYMVETSLDGENFKTVVVGTFEHDGSMLVDKGEFKKVKFDTTKARYVRFTALESLGDQVNTYASAAEIKLFGTLHKEAIPATSITLDKTEVTLNVNETAQVKATLSPTETTDVVTWSSENESIAKVDATGKITAVANGTVNIIAKANDQVQATVTVTVNAPGQAQLQQLIDEANEVKYENAVLQDALTKAIAKATEALNGDEEALKMAYYELAAEMSELELIQNNLDELNGFVQMDDSLYVKDEAFTLFKNKVEIAKNLMADPINQKELLKPQIKDLNDTYKLLTKLNREKLSAAIELAERVRTEDCVDNDELNAFKAALEAAKAADPANNEEIDTLVNALLDAQANLKYKQNGLTTQDQKDSIQYALDILKGLKLEDYSKEDQETIKAAIAKGEEALANPELDRDDANKVIKQLVKALAVKPKKDIDVPTTPDKPGTGSGSETKPGTGSGTTTKPGTGSGTTTTKPGSGSTTIVNPSKGQSGANTGVENKAGLFGSLGVGAVSLAGIATILYRKRENGKGLKKVKVRSKK</sequence>
<evidence type="ECO:0000259" key="5">
    <source>
        <dbReference type="PROSITE" id="PS50022"/>
    </source>
</evidence>
<evidence type="ECO:0000256" key="4">
    <source>
        <dbReference type="SAM" id="SignalP"/>
    </source>
</evidence>
<dbReference type="Gene3D" id="2.60.40.1760">
    <property type="entry name" value="glycosyl hydrolase (family 31)"/>
    <property type="match status" value="1"/>
</dbReference>
<evidence type="ECO:0000256" key="2">
    <source>
        <dbReference type="SAM" id="MobiDB-lite"/>
    </source>
</evidence>
<dbReference type="PANTHER" id="PTHR43863">
    <property type="entry name" value="HYDROLASE, PUTATIVE (AFU_ORTHOLOGUE AFUA_1G03140)-RELATED"/>
    <property type="match status" value="1"/>
</dbReference>
<dbReference type="InterPro" id="IPR051816">
    <property type="entry name" value="Glycosyl_Hydrolase_31"/>
</dbReference>
<dbReference type="SUPFAM" id="SSF49373">
    <property type="entry name" value="Invasin/intimin cell-adhesion fragments"/>
    <property type="match status" value="1"/>
</dbReference>
<dbReference type="SUPFAM" id="SSF49384">
    <property type="entry name" value="Carbohydrate-binding domain"/>
    <property type="match status" value="1"/>
</dbReference>
<reference evidence="8 9" key="1">
    <citation type="submission" date="2018-08" db="EMBL/GenBank/DDBJ databases">
        <title>A genome reference for cultivated species of the human gut microbiota.</title>
        <authorList>
            <person name="Zou Y."/>
            <person name="Xue W."/>
            <person name="Luo G."/>
        </authorList>
    </citation>
    <scope>NUCLEOTIDE SEQUENCE [LARGE SCALE GENOMIC DNA]</scope>
    <source>
        <strain evidence="8 9">AF15-20</strain>
    </source>
</reference>
<dbReference type="InterPro" id="IPR008979">
    <property type="entry name" value="Galactose-bd-like_sf"/>
</dbReference>
<evidence type="ECO:0000313" key="8">
    <source>
        <dbReference type="EMBL" id="RGU89850.1"/>
    </source>
</evidence>
<dbReference type="Pfam" id="PF00041">
    <property type="entry name" value="fn3"/>
    <property type="match status" value="1"/>
</dbReference>
<dbReference type="Pfam" id="PF00404">
    <property type="entry name" value="Dockerin_1"/>
    <property type="match status" value="1"/>
</dbReference>
<dbReference type="GO" id="GO:0030246">
    <property type="term" value="F:carbohydrate binding"/>
    <property type="evidence" value="ECO:0007669"/>
    <property type="project" value="InterPro"/>
</dbReference>
<feature type="signal peptide" evidence="4">
    <location>
        <begin position="1"/>
        <end position="23"/>
    </location>
</feature>
<dbReference type="InterPro" id="IPR017853">
    <property type="entry name" value="GH"/>
</dbReference>
<dbReference type="InterPro" id="IPR003961">
    <property type="entry name" value="FN3_dom"/>
</dbReference>
<feature type="chain" id="PRO_5017260920" evidence="4">
    <location>
        <begin position="24"/>
        <end position="2310"/>
    </location>
</feature>
<dbReference type="InterPro" id="IPR025887">
    <property type="entry name" value="Glyco_hydro_31_N_dom"/>
</dbReference>
<dbReference type="Pfam" id="PF02368">
    <property type="entry name" value="Big_2"/>
    <property type="match status" value="1"/>
</dbReference>
<dbReference type="PROSITE" id="PS51766">
    <property type="entry name" value="DOCKERIN"/>
    <property type="match status" value="1"/>
</dbReference>
<dbReference type="InterPro" id="IPR008964">
    <property type="entry name" value="Invasin/intimin_cell_adhesion"/>
</dbReference>